<evidence type="ECO:0000313" key="3">
    <source>
        <dbReference type="Proteomes" id="UP001054837"/>
    </source>
</evidence>
<organism evidence="2 3">
    <name type="scientific">Caerostris darwini</name>
    <dbReference type="NCBI Taxonomy" id="1538125"/>
    <lineage>
        <taxon>Eukaryota</taxon>
        <taxon>Metazoa</taxon>
        <taxon>Ecdysozoa</taxon>
        <taxon>Arthropoda</taxon>
        <taxon>Chelicerata</taxon>
        <taxon>Arachnida</taxon>
        <taxon>Araneae</taxon>
        <taxon>Araneomorphae</taxon>
        <taxon>Entelegynae</taxon>
        <taxon>Araneoidea</taxon>
        <taxon>Araneidae</taxon>
        <taxon>Caerostris</taxon>
    </lineage>
</organism>
<evidence type="ECO:0000313" key="2">
    <source>
        <dbReference type="EMBL" id="GIY52426.1"/>
    </source>
</evidence>
<feature type="region of interest" description="Disordered" evidence="1">
    <location>
        <begin position="1"/>
        <end position="61"/>
    </location>
</feature>
<name>A0AAV4U3V5_9ARAC</name>
<dbReference type="EMBL" id="BPLQ01010670">
    <property type="protein sequence ID" value="GIY52426.1"/>
    <property type="molecule type" value="Genomic_DNA"/>
</dbReference>
<dbReference type="Proteomes" id="UP001054837">
    <property type="component" value="Unassembled WGS sequence"/>
</dbReference>
<protein>
    <submittedName>
        <fullName evidence="2">Uncharacterized protein</fullName>
    </submittedName>
</protein>
<reference evidence="2 3" key="1">
    <citation type="submission" date="2021-06" db="EMBL/GenBank/DDBJ databases">
        <title>Caerostris darwini draft genome.</title>
        <authorList>
            <person name="Kono N."/>
            <person name="Arakawa K."/>
        </authorList>
    </citation>
    <scope>NUCLEOTIDE SEQUENCE [LARGE SCALE GENOMIC DNA]</scope>
</reference>
<dbReference type="AlphaFoldDB" id="A0AAV4U3V5"/>
<accession>A0AAV4U3V5</accession>
<proteinExistence type="predicted"/>
<sequence length="107" mass="11877">MDWNGSGGAPSNDPFLPGQGRDDVKKRRQKQKRNFSDSSRCEKCTPSGKQAPPPPPSMSLNFFWKASNDNSETNRGVIVAKDPSARHPPSFLFEVNQTIPLFLKESS</sequence>
<keyword evidence="3" id="KW-1185">Reference proteome</keyword>
<comment type="caution">
    <text evidence="2">The sequence shown here is derived from an EMBL/GenBank/DDBJ whole genome shotgun (WGS) entry which is preliminary data.</text>
</comment>
<gene>
    <name evidence="2" type="ORF">CDAR_181051</name>
</gene>
<evidence type="ECO:0000256" key="1">
    <source>
        <dbReference type="SAM" id="MobiDB-lite"/>
    </source>
</evidence>